<evidence type="ECO:0000256" key="1">
    <source>
        <dbReference type="ARBA" id="ARBA00022729"/>
    </source>
</evidence>
<dbReference type="AlphaFoldDB" id="A0A484ASL0"/>
<dbReference type="SMART" id="SM00697">
    <property type="entry name" value="DM8"/>
    <property type="match status" value="1"/>
</dbReference>
<dbReference type="KEGG" id="dnv:108650329"/>
<keyword evidence="4" id="KW-1185">Reference proteome</keyword>
<evidence type="ECO:0000256" key="2">
    <source>
        <dbReference type="SAM" id="SignalP"/>
    </source>
</evidence>
<keyword evidence="1 2" id="KW-0732">Signal</keyword>
<gene>
    <name evidence="3" type="ORF">AWZ03_013998</name>
</gene>
<comment type="caution">
    <text evidence="3">The sequence shown here is derived from an EMBL/GenBank/DDBJ whole genome shotgun (WGS) entry which is preliminary data.</text>
</comment>
<accession>A0A484ASL0</accession>
<dbReference type="EMBL" id="LSRL02000949">
    <property type="protein sequence ID" value="TDG39579.1"/>
    <property type="molecule type" value="Genomic_DNA"/>
</dbReference>
<dbReference type="Pfam" id="PF06477">
    <property type="entry name" value="DUF1091"/>
    <property type="match status" value="1"/>
</dbReference>
<feature type="chain" id="PRO_5019854442" evidence="2">
    <location>
        <begin position="26"/>
        <end position="193"/>
    </location>
</feature>
<proteinExistence type="predicted"/>
<dbReference type="OrthoDB" id="8186735at2759"/>
<reference evidence="3 4" key="1">
    <citation type="journal article" date="2019" name="J. Hered.">
        <title>An Improved Genome Assembly for Drosophila navojoa, the Basal Species in the mojavensis Cluster.</title>
        <authorList>
            <person name="Vanderlinde T."/>
            <person name="Dupim E.G."/>
            <person name="Nazario-Yepiz N.O."/>
            <person name="Carvalho A.B."/>
        </authorList>
    </citation>
    <scope>NUCLEOTIDE SEQUENCE [LARGE SCALE GENOMIC DNA]</scope>
    <source>
        <strain evidence="3">Navoj_Jal97</strain>
        <tissue evidence="3">Whole organism</tissue>
    </source>
</reference>
<dbReference type="SUPFAM" id="SSF63707">
    <property type="entry name" value="Ganglioside M2 (gm2) activator"/>
    <property type="match status" value="1"/>
</dbReference>
<evidence type="ECO:0000313" key="3">
    <source>
        <dbReference type="EMBL" id="TDG39579.1"/>
    </source>
</evidence>
<sequence>MGAELSLRFLALALTLMLSHPVAHGWRSFKIVFVRFDYEVNAKLVDVKIELQNSSKSALTVVVNTLETINDVDVTGSVFLETEPGNYTSLISRTVDLCKMLKDRNVDPLSRSIYQDMQRYGKLFKECPIQRGTYTLQDYVVDEELLPSFLPEANFKFSLRLSKPKNQMIFKGSFYGRIDKSKGFNNLKLFSMG</sequence>
<dbReference type="InterPro" id="IPR036846">
    <property type="entry name" value="GM2-AP_sf"/>
</dbReference>
<dbReference type="Gene3D" id="2.70.220.10">
    <property type="entry name" value="Ganglioside GM2 activator"/>
    <property type="match status" value="1"/>
</dbReference>
<dbReference type="OMA" id="GAWRSFK"/>
<evidence type="ECO:0000313" key="4">
    <source>
        <dbReference type="Proteomes" id="UP000295192"/>
    </source>
</evidence>
<dbReference type="PANTHER" id="PTHR20898:SF1">
    <property type="entry name" value="MD-2-RELATED LIPID-RECOGNITION DOMAIN-CONTAINING PROTEIN"/>
    <property type="match status" value="1"/>
</dbReference>
<dbReference type="Proteomes" id="UP000295192">
    <property type="component" value="Unassembled WGS sequence"/>
</dbReference>
<name>A0A484ASL0_DRONA</name>
<protein>
    <submittedName>
        <fullName evidence="3">Uncharacterized protein</fullName>
    </submittedName>
</protein>
<feature type="signal peptide" evidence="2">
    <location>
        <begin position="1"/>
        <end position="25"/>
    </location>
</feature>
<dbReference type="PANTHER" id="PTHR20898">
    <property type="entry name" value="DAEDALUS ON 3-RELATED-RELATED"/>
    <property type="match status" value="1"/>
</dbReference>
<dbReference type="InterPro" id="IPR010512">
    <property type="entry name" value="DUF1091"/>
</dbReference>
<organism evidence="3 4">
    <name type="scientific">Drosophila navojoa</name>
    <name type="common">Fruit fly</name>
    <dbReference type="NCBI Taxonomy" id="7232"/>
    <lineage>
        <taxon>Eukaryota</taxon>
        <taxon>Metazoa</taxon>
        <taxon>Ecdysozoa</taxon>
        <taxon>Arthropoda</taxon>
        <taxon>Hexapoda</taxon>
        <taxon>Insecta</taxon>
        <taxon>Pterygota</taxon>
        <taxon>Neoptera</taxon>
        <taxon>Endopterygota</taxon>
        <taxon>Diptera</taxon>
        <taxon>Brachycera</taxon>
        <taxon>Muscomorpha</taxon>
        <taxon>Ephydroidea</taxon>
        <taxon>Drosophilidae</taxon>
        <taxon>Drosophila</taxon>
    </lineage>
</organism>